<evidence type="ECO:0000256" key="1">
    <source>
        <dbReference type="SAM" id="Phobius"/>
    </source>
</evidence>
<feature type="transmembrane region" description="Helical" evidence="1">
    <location>
        <begin position="12"/>
        <end position="33"/>
    </location>
</feature>
<dbReference type="RefSeq" id="WP_182558577.1">
    <property type="nucleotide sequence ID" value="NZ_JACGWT010000001.1"/>
</dbReference>
<protein>
    <submittedName>
        <fullName evidence="3">Flp pilus assembly protein TadG</fullName>
    </submittedName>
</protein>
<evidence type="ECO:0000259" key="2">
    <source>
        <dbReference type="Pfam" id="PF07811"/>
    </source>
</evidence>
<dbReference type="AlphaFoldDB" id="A0A7W3IPS4"/>
<feature type="domain" description="TadE-like" evidence="2">
    <location>
        <begin position="9"/>
        <end position="51"/>
    </location>
</feature>
<reference evidence="3 4" key="1">
    <citation type="submission" date="2020-07" db="EMBL/GenBank/DDBJ databases">
        <title>Sequencing the genomes of 1000 actinobacteria strains.</title>
        <authorList>
            <person name="Klenk H.-P."/>
        </authorList>
    </citation>
    <scope>NUCLEOTIDE SEQUENCE [LARGE SCALE GENOMIC DNA]</scope>
    <source>
        <strain evidence="3 4">DSM 100723</strain>
    </source>
</reference>
<accession>A0A7W3IPS4</accession>
<proteinExistence type="predicted"/>
<organism evidence="3 4">
    <name type="scientific">Microlunatus kandeliicorticis</name>
    <dbReference type="NCBI Taxonomy" id="1759536"/>
    <lineage>
        <taxon>Bacteria</taxon>
        <taxon>Bacillati</taxon>
        <taxon>Actinomycetota</taxon>
        <taxon>Actinomycetes</taxon>
        <taxon>Propionibacteriales</taxon>
        <taxon>Propionibacteriaceae</taxon>
        <taxon>Microlunatus</taxon>
    </lineage>
</organism>
<evidence type="ECO:0000313" key="4">
    <source>
        <dbReference type="Proteomes" id="UP000523079"/>
    </source>
</evidence>
<dbReference type="EMBL" id="JACGWT010000001">
    <property type="protein sequence ID" value="MBA8793012.1"/>
    <property type="molecule type" value="Genomic_DNA"/>
</dbReference>
<keyword evidence="1" id="KW-0472">Membrane</keyword>
<gene>
    <name evidence="3" type="ORF">FHX74_000606</name>
</gene>
<sequence>MDRTRTERGAAAVEFALVAPLLILLVVGITQFGRAYAAQAQLTNAARQAARTMALQSNVSAAQAAAQAAAPTLNLTTGQISVTPSTCTTSTSSPTATAVVTINYPFTFLASSMLGGPVTLHGRAVMRCNG</sequence>
<keyword evidence="1" id="KW-1133">Transmembrane helix</keyword>
<comment type="caution">
    <text evidence="3">The sequence shown here is derived from an EMBL/GenBank/DDBJ whole genome shotgun (WGS) entry which is preliminary data.</text>
</comment>
<dbReference type="InterPro" id="IPR012495">
    <property type="entry name" value="TadE-like_dom"/>
</dbReference>
<evidence type="ECO:0000313" key="3">
    <source>
        <dbReference type="EMBL" id="MBA8793012.1"/>
    </source>
</evidence>
<dbReference type="Pfam" id="PF07811">
    <property type="entry name" value="TadE"/>
    <property type="match status" value="1"/>
</dbReference>
<name>A0A7W3IPS4_9ACTN</name>
<keyword evidence="4" id="KW-1185">Reference proteome</keyword>
<dbReference type="Proteomes" id="UP000523079">
    <property type="component" value="Unassembled WGS sequence"/>
</dbReference>
<keyword evidence="1" id="KW-0812">Transmembrane</keyword>